<feature type="region of interest" description="Disordered" evidence="1">
    <location>
        <begin position="1"/>
        <end position="50"/>
    </location>
</feature>
<dbReference type="AlphaFoldDB" id="A0A9D5D5U5"/>
<keyword evidence="2" id="KW-0812">Transmembrane</keyword>
<proteinExistence type="predicted"/>
<feature type="transmembrane region" description="Helical" evidence="2">
    <location>
        <begin position="57"/>
        <end position="81"/>
    </location>
</feature>
<reference evidence="3" key="1">
    <citation type="submission" date="2021-03" db="EMBL/GenBank/DDBJ databases">
        <authorList>
            <person name="Li Z."/>
            <person name="Yang C."/>
        </authorList>
    </citation>
    <scope>NUCLEOTIDE SEQUENCE</scope>
    <source>
        <strain evidence="3">Dzin_1.0</strain>
        <tissue evidence="3">Leaf</tissue>
    </source>
</reference>
<dbReference type="Proteomes" id="UP001085076">
    <property type="component" value="Miscellaneous, Linkage group lg01"/>
</dbReference>
<comment type="caution">
    <text evidence="3">The sequence shown here is derived from an EMBL/GenBank/DDBJ whole genome shotgun (WGS) entry which is preliminary data.</text>
</comment>
<dbReference type="EMBL" id="JAGGNH010000001">
    <property type="protein sequence ID" value="KAJ0984897.1"/>
    <property type="molecule type" value="Genomic_DNA"/>
</dbReference>
<organism evidence="3 4">
    <name type="scientific">Dioscorea zingiberensis</name>
    <dbReference type="NCBI Taxonomy" id="325984"/>
    <lineage>
        <taxon>Eukaryota</taxon>
        <taxon>Viridiplantae</taxon>
        <taxon>Streptophyta</taxon>
        <taxon>Embryophyta</taxon>
        <taxon>Tracheophyta</taxon>
        <taxon>Spermatophyta</taxon>
        <taxon>Magnoliopsida</taxon>
        <taxon>Liliopsida</taxon>
        <taxon>Dioscoreales</taxon>
        <taxon>Dioscoreaceae</taxon>
        <taxon>Dioscorea</taxon>
    </lineage>
</organism>
<keyword evidence="2" id="KW-1133">Transmembrane helix</keyword>
<keyword evidence="2" id="KW-0472">Membrane</keyword>
<evidence type="ECO:0000256" key="2">
    <source>
        <dbReference type="SAM" id="Phobius"/>
    </source>
</evidence>
<name>A0A9D5D5U5_9LILI</name>
<sequence>MAAARWSSAFAWPSPSSATYPASSTLSTSSSPSSRSATAMTTTTPSMTSPSFVFLGFYYLLRILGCLPIHSVVFLCIGVLLQQGHVLKYNTSCSHSVHFIFACVTM</sequence>
<reference evidence="3" key="2">
    <citation type="journal article" date="2022" name="Hortic Res">
        <title>The genome of Dioscorea zingiberensis sheds light on the biosynthesis, origin and evolution of the medicinally important diosgenin saponins.</title>
        <authorList>
            <person name="Li Y."/>
            <person name="Tan C."/>
            <person name="Li Z."/>
            <person name="Guo J."/>
            <person name="Li S."/>
            <person name="Chen X."/>
            <person name="Wang C."/>
            <person name="Dai X."/>
            <person name="Yang H."/>
            <person name="Song W."/>
            <person name="Hou L."/>
            <person name="Xu J."/>
            <person name="Tong Z."/>
            <person name="Xu A."/>
            <person name="Yuan X."/>
            <person name="Wang W."/>
            <person name="Yang Q."/>
            <person name="Chen L."/>
            <person name="Sun Z."/>
            <person name="Wang K."/>
            <person name="Pan B."/>
            <person name="Chen J."/>
            <person name="Bao Y."/>
            <person name="Liu F."/>
            <person name="Qi X."/>
            <person name="Gang D.R."/>
            <person name="Wen J."/>
            <person name="Li J."/>
        </authorList>
    </citation>
    <scope>NUCLEOTIDE SEQUENCE</scope>
    <source>
        <strain evidence="3">Dzin_1.0</strain>
    </source>
</reference>
<evidence type="ECO:0000256" key="1">
    <source>
        <dbReference type="SAM" id="MobiDB-lite"/>
    </source>
</evidence>
<gene>
    <name evidence="3" type="ORF">J5N97_003253</name>
</gene>
<evidence type="ECO:0000313" key="3">
    <source>
        <dbReference type="EMBL" id="KAJ0984897.1"/>
    </source>
</evidence>
<keyword evidence="4" id="KW-1185">Reference proteome</keyword>
<protein>
    <submittedName>
        <fullName evidence="3">Uncharacterized protein</fullName>
    </submittedName>
</protein>
<accession>A0A9D5D5U5</accession>
<evidence type="ECO:0000313" key="4">
    <source>
        <dbReference type="Proteomes" id="UP001085076"/>
    </source>
</evidence>